<evidence type="ECO:0000256" key="1">
    <source>
        <dbReference type="SAM" id="Phobius"/>
    </source>
</evidence>
<feature type="transmembrane region" description="Helical" evidence="1">
    <location>
        <begin position="58"/>
        <end position="77"/>
    </location>
</feature>
<evidence type="ECO:0000259" key="5">
    <source>
        <dbReference type="Pfam" id="PF21070"/>
    </source>
</evidence>
<dbReference type="InterPro" id="IPR017731">
    <property type="entry name" value="TssM1-like"/>
</dbReference>
<protein>
    <submittedName>
        <fullName evidence="6">Type VI secretion system membrane subunit TssM</fullName>
    </submittedName>
</protein>
<dbReference type="InterPro" id="IPR053156">
    <property type="entry name" value="T6SS_TssM-like"/>
</dbReference>
<dbReference type="RefSeq" id="WP_110432971.1">
    <property type="nucleotide sequence ID" value="NZ_QGLR01000009.1"/>
</dbReference>
<evidence type="ECO:0000313" key="6">
    <source>
        <dbReference type="EMBL" id="PXZ07189.1"/>
    </source>
</evidence>
<keyword evidence="1" id="KW-0812">Transmembrane</keyword>
<keyword evidence="7" id="KW-1185">Reference proteome</keyword>
<dbReference type="InterPro" id="IPR010623">
    <property type="entry name" value="IcmF_C"/>
</dbReference>
<organism evidence="6 7">
    <name type="scientific">Gilliamella apicola</name>
    <dbReference type="NCBI Taxonomy" id="1196095"/>
    <lineage>
        <taxon>Bacteria</taxon>
        <taxon>Pseudomonadati</taxon>
        <taxon>Pseudomonadota</taxon>
        <taxon>Gammaproteobacteria</taxon>
        <taxon>Orbales</taxon>
        <taxon>Orbaceae</taxon>
        <taxon>Gilliamella</taxon>
    </lineage>
</organism>
<keyword evidence="1" id="KW-1133">Transmembrane helix</keyword>
<dbReference type="AlphaFoldDB" id="A0A2V4E5R9"/>
<dbReference type="InterPro" id="IPR025743">
    <property type="entry name" value="TssM1_N"/>
</dbReference>
<dbReference type="Proteomes" id="UP000247932">
    <property type="component" value="Unassembled WGS sequence"/>
</dbReference>
<reference evidence="6 7" key="1">
    <citation type="submission" date="2018-05" db="EMBL/GenBank/DDBJ databases">
        <title>Reference genomes for bee gut microbiota database.</title>
        <authorList>
            <person name="Ellegaard K.M."/>
        </authorList>
    </citation>
    <scope>NUCLEOTIDE SEQUENCE [LARGE SCALE GENOMIC DNA]</scope>
    <source>
        <strain evidence="6 7">ESL0182</strain>
    </source>
</reference>
<dbReference type="EMBL" id="QGLR01000009">
    <property type="protein sequence ID" value="PXZ07189.1"/>
    <property type="molecule type" value="Genomic_DNA"/>
</dbReference>
<keyword evidence="1" id="KW-0472">Membrane</keyword>
<gene>
    <name evidence="6" type="primary">icmF</name>
    <name evidence="6" type="ORF">DKK70_04850</name>
</gene>
<evidence type="ECO:0000259" key="4">
    <source>
        <dbReference type="Pfam" id="PF14331"/>
    </source>
</evidence>
<dbReference type="Pfam" id="PF06744">
    <property type="entry name" value="IcmF_C"/>
    <property type="match status" value="1"/>
</dbReference>
<proteinExistence type="predicted"/>
<dbReference type="NCBIfam" id="TIGR03348">
    <property type="entry name" value="VI_IcmF"/>
    <property type="match status" value="1"/>
</dbReference>
<feature type="domain" description="Type VI secretion system IcmF C-terminal" evidence="2">
    <location>
        <begin position="1045"/>
        <end position="1150"/>
    </location>
</feature>
<name>A0A2V4E5R9_9GAMM</name>
<comment type="caution">
    <text evidence="6">The sequence shown here is derived from an EMBL/GenBank/DDBJ whole genome shotgun (WGS) entry which is preliminary data.</text>
</comment>
<evidence type="ECO:0000313" key="7">
    <source>
        <dbReference type="Proteomes" id="UP000247932"/>
    </source>
</evidence>
<feature type="domain" description="IcmF-related" evidence="3">
    <location>
        <begin position="502"/>
        <end position="814"/>
    </location>
</feature>
<feature type="domain" description="Type VI secretion system component TssM1 N-terminal" evidence="4">
    <location>
        <begin position="203"/>
        <end position="442"/>
    </location>
</feature>
<dbReference type="PANTHER" id="PTHR36153:SF5">
    <property type="entry name" value="EXPORTED PROTEIN"/>
    <property type="match status" value="1"/>
</dbReference>
<accession>A0A2V4E5R9</accession>
<feature type="domain" description="Type VI secretion system component TssM1 helical" evidence="5">
    <location>
        <begin position="941"/>
        <end position="1003"/>
    </location>
</feature>
<dbReference type="OrthoDB" id="9758229at2"/>
<dbReference type="PANTHER" id="PTHR36153">
    <property type="entry name" value="INNER MEMBRANE PROTEIN-RELATED"/>
    <property type="match status" value="1"/>
</dbReference>
<dbReference type="Pfam" id="PF06761">
    <property type="entry name" value="IcmF-related"/>
    <property type="match status" value="1"/>
</dbReference>
<dbReference type="SUPFAM" id="SSF52540">
    <property type="entry name" value="P-loop containing nucleoside triphosphate hydrolases"/>
    <property type="match status" value="1"/>
</dbReference>
<evidence type="ECO:0000259" key="3">
    <source>
        <dbReference type="Pfam" id="PF06761"/>
    </source>
</evidence>
<dbReference type="CDD" id="cd00882">
    <property type="entry name" value="Ras_like_GTPase"/>
    <property type="match status" value="1"/>
</dbReference>
<dbReference type="InterPro" id="IPR048677">
    <property type="entry name" value="TssM1_hel"/>
</dbReference>
<dbReference type="Pfam" id="PF21070">
    <property type="entry name" value="IcmF_helical"/>
    <property type="match status" value="1"/>
</dbReference>
<dbReference type="Pfam" id="PF14331">
    <property type="entry name" value="IcmF-related_N"/>
    <property type="match status" value="1"/>
</dbReference>
<feature type="transmembrane region" description="Helical" evidence="1">
    <location>
        <begin position="21"/>
        <end position="38"/>
    </location>
</feature>
<feature type="transmembrane region" description="Helical" evidence="1">
    <location>
        <begin position="448"/>
        <end position="468"/>
    </location>
</feature>
<sequence length="1170" mass="136046">MKLPAILQLIRPSLPKLKPSITLLIFLFTIVSLVWLWIWGSEWTFADYKPFSSFGTRLLITAFYIIIYLGWGFYFIFKKLQKYEQKQKETKSKARDPIKEDIDIQNRYLKHWIVKLKEHFNNDRDTVYQLPWYLVVGAQKSGKSTLLAEGYPFTSLYSEESKEQKSSLINALLGEQAVIFDVDGLLIEQPHTDDQGKPKLYNRLWFSFLDWLLQVRNKQPLNGLILTLDLHDFVSSNKRRQDEILSSLHQRILDIYKTLQCKLPVYIVFTKLDLFYGFDAMYQKLDKHQRDSILGVTFDNEDKWAEEFNVFWSNWIEGMNRAIPDMMLNGVDSIQRSALFSFSRQMNGIEDYMKYIVNYLLLNQDKQTFILRGLYLVSSTQKGQIDDIFVKTTAQQYHLSIQPYPTWPISQTSPYFSTQLFKEVLLSEPNIAGYNQKAEQQYWHKVKIFAGIGALCSIGLISVCHYFYEKNHKSGEYVLEQVKQYMGTSASNEDDIYGDSELPTLNPLREAMFAYGNYHEYNRFISNFGFYQGYKIAPSIESTYLTLLQQKYLPAILRGLTVELEHAAKESEQKLEILRVMRMIEDESGRDTDLVMNYMRHRWSDLFVGQQDKQYQLAQHLEYAMNHNQWKKERDDGDKMAIEAFLPFKQPIQLAQVELRKLSIFQRVYQSSLIKSVHVLPIDLNVKTQIGASFDSVFKVNNEKLLVIPQFLTYEGLVNYFLKQDEQLIDLTALDSWVLDITKNVKYTDTDRANIKRHIIDLYMSDYINTWHKAIDNLMIKDFDSIASAIVTLETINNSEQPLKKAILLIKDNSQVVTLSDTTSKDEPKITFTDEERTLINHIHREFAKEVSVLQDNNEQLSAIQNASQKLSDLHRYLLMIQNSPSPGKSALKAVQLHVNQNSSDPIIEIQQLAKTVPEPLGRWLNELADQIWDVIIREAIRSLEVEWNEKVVKDFNLNIADRYPFNPSSNRDVSLSEFQRFFKNNGVIDSFYQENLKVFIDNNLFKDSNDKLLIRPDVLAQLKAADKIRRTFFDAQNALIVQYTIEPVSMSGNKRRSLLNLDGQLIDYSHGKSIKTQLIWPNTMREEIESKLTLISNSNQSSRSLTRSGSWGQFKLFGMGKLTNITESSFDVRYDIDGGYILYRISVDSAENPFAGGLFSQFKLSETLY</sequence>
<dbReference type="InterPro" id="IPR027417">
    <property type="entry name" value="P-loop_NTPase"/>
</dbReference>
<evidence type="ECO:0000259" key="2">
    <source>
        <dbReference type="Pfam" id="PF06744"/>
    </source>
</evidence>
<dbReference type="InterPro" id="IPR009612">
    <property type="entry name" value="IcmF-rel"/>
</dbReference>